<dbReference type="InterPro" id="IPR007484">
    <property type="entry name" value="Peptidase_M28"/>
</dbReference>
<evidence type="ECO:0000313" key="4">
    <source>
        <dbReference type="Proteomes" id="UP001228690"/>
    </source>
</evidence>
<dbReference type="Gene3D" id="3.30.70.360">
    <property type="match status" value="1"/>
</dbReference>
<feature type="domain" description="Peptidase M28" evidence="1">
    <location>
        <begin position="70"/>
        <end position="143"/>
    </location>
</feature>
<feature type="domain" description="Peptidase M20 dimerisation" evidence="2">
    <location>
        <begin position="203"/>
        <end position="280"/>
    </location>
</feature>
<evidence type="ECO:0000259" key="1">
    <source>
        <dbReference type="Pfam" id="PF04389"/>
    </source>
</evidence>
<sequence>MDREFFDKWLPRINSVYKELQELILTNLVMINEHPAPTFKESGRSKIFCERANAANNLTQCGIDEMGNGVGILPGKEPDKNILVVSHLDTHFAETYDHRVSIQPLSISGVGVADNGLGCAVNAALPVFFEKLDYRPNANIIFMGSSRSLGSGDLAGLQFFLDQGKRQIDCGICLEALELGRISHTSHGVLRGSLTYKSRPERRHNEGTGALYYLTEIINDLLAYPLPSRPKTVISLTSIRAGHAFNRTATEGNLNLEIRSEDSDIIRELSDFISDLADEYSSKTDAEITFQRLSVRMPGGIPYRSELVRSTRTILEWLDVQPQIYPSRSELAALIVRGIPSVTVGLTRGKNTDSSDESVYLDLLEKGICQLLLLLLETDRRSA</sequence>
<dbReference type="Gene3D" id="3.40.630.10">
    <property type="entry name" value="Zn peptidases"/>
    <property type="match status" value="1"/>
</dbReference>
<dbReference type="Pfam" id="PF04389">
    <property type="entry name" value="Peptidase_M28"/>
    <property type="match status" value="1"/>
</dbReference>
<dbReference type="Proteomes" id="UP001228690">
    <property type="component" value="Chromosome"/>
</dbReference>
<dbReference type="EMBL" id="CP123443">
    <property type="protein sequence ID" value="WGK69715.1"/>
    <property type="molecule type" value="Genomic_DNA"/>
</dbReference>
<evidence type="ECO:0000313" key="3">
    <source>
        <dbReference type="EMBL" id="WGK69715.1"/>
    </source>
</evidence>
<dbReference type="Pfam" id="PF07687">
    <property type="entry name" value="M20_dimer"/>
    <property type="match status" value="1"/>
</dbReference>
<keyword evidence="4" id="KW-1185">Reference proteome</keyword>
<dbReference type="SUPFAM" id="SSF53187">
    <property type="entry name" value="Zn-dependent exopeptidases"/>
    <property type="match status" value="1"/>
</dbReference>
<gene>
    <name evidence="3" type="ORF">P0082_02300</name>
</gene>
<protein>
    <submittedName>
        <fullName evidence="3">Peptidase</fullName>
    </submittedName>
</protein>
<dbReference type="InterPro" id="IPR036264">
    <property type="entry name" value="Bact_exopeptidase_dim_dom"/>
</dbReference>
<dbReference type="RefSeq" id="WP_326927901.1">
    <property type="nucleotide sequence ID" value="NZ_CP123443.1"/>
</dbReference>
<accession>A0ABY8MJD6</accession>
<dbReference type="SUPFAM" id="SSF55031">
    <property type="entry name" value="Bacterial exopeptidase dimerisation domain"/>
    <property type="match status" value="1"/>
</dbReference>
<reference evidence="3 4" key="1">
    <citation type="submission" date="2023-04" db="EMBL/GenBank/DDBJ databases">
        <title>Spirochaete genome identified in red abalone sample constitutes a novel genus.</title>
        <authorList>
            <person name="Sharma S.P."/>
            <person name="Purcell C.M."/>
            <person name="Hyde J.R."/>
            <person name="Severin A.J."/>
        </authorList>
    </citation>
    <scope>NUCLEOTIDE SEQUENCE [LARGE SCALE GENOMIC DNA]</scope>
    <source>
        <strain evidence="3 4">SP-2023</strain>
    </source>
</reference>
<proteinExistence type="predicted"/>
<evidence type="ECO:0000259" key="2">
    <source>
        <dbReference type="Pfam" id="PF07687"/>
    </source>
</evidence>
<name>A0ABY8MJD6_9SPIO</name>
<organism evidence="3 4">
    <name type="scientific">Candidatus Haliotispira prima</name>
    <dbReference type="NCBI Taxonomy" id="3034016"/>
    <lineage>
        <taxon>Bacteria</taxon>
        <taxon>Pseudomonadati</taxon>
        <taxon>Spirochaetota</taxon>
        <taxon>Spirochaetia</taxon>
        <taxon>Spirochaetales</taxon>
        <taxon>Spirochaetaceae</taxon>
        <taxon>Candidatus Haliotispira</taxon>
    </lineage>
</organism>
<dbReference type="InterPro" id="IPR011650">
    <property type="entry name" value="Peptidase_M20_dimer"/>
</dbReference>